<dbReference type="Proteomes" id="UP000783686">
    <property type="component" value="Unassembled WGS sequence"/>
</dbReference>
<name>A0A811L4C3_9BILA</name>
<organism evidence="2 3">
    <name type="scientific">Bursaphelenchus okinawaensis</name>
    <dbReference type="NCBI Taxonomy" id="465554"/>
    <lineage>
        <taxon>Eukaryota</taxon>
        <taxon>Metazoa</taxon>
        <taxon>Ecdysozoa</taxon>
        <taxon>Nematoda</taxon>
        <taxon>Chromadorea</taxon>
        <taxon>Rhabditida</taxon>
        <taxon>Tylenchina</taxon>
        <taxon>Tylenchomorpha</taxon>
        <taxon>Aphelenchoidea</taxon>
        <taxon>Aphelenchoididae</taxon>
        <taxon>Bursaphelenchus</taxon>
    </lineage>
</organism>
<dbReference type="OrthoDB" id="47007at2759"/>
<protein>
    <submittedName>
        <fullName evidence="2">Uncharacterized protein</fullName>
    </submittedName>
</protein>
<evidence type="ECO:0000313" key="3">
    <source>
        <dbReference type="Proteomes" id="UP000614601"/>
    </source>
</evidence>
<reference evidence="2" key="1">
    <citation type="submission" date="2020-09" db="EMBL/GenBank/DDBJ databases">
        <authorList>
            <person name="Kikuchi T."/>
        </authorList>
    </citation>
    <scope>NUCLEOTIDE SEQUENCE</scope>
    <source>
        <strain evidence="2">SH1</strain>
    </source>
</reference>
<evidence type="ECO:0000256" key="1">
    <source>
        <dbReference type="ARBA" id="ARBA00023002"/>
    </source>
</evidence>
<dbReference type="SUPFAM" id="SSF51735">
    <property type="entry name" value="NAD(P)-binding Rossmann-fold domains"/>
    <property type="match status" value="1"/>
</dbReference>
<dbReference type="EMBL" id="CAJFDH010000005">
    <property type="protein sequence ID" value="CAD5223995.1"/>
    <property type="molecule type" value="Genomic_DNA"/>
</dbReference>
<evidence type="ECO:0000313" key="2">
    <source>
        <dbReference type="EMBL" id="CAD5223995.1"/>
    </source>
</evidence>
<dbReference type="PRINTS" id="PR00080">
    <property type="entry name" value="SDRFAMILY"/>
</dbReference>
<gene>
    <name evidence="2" type="ORF">BOKJ2_LOCUS10765</name>
</gene>
<comment type="caution">
    <text evidence="2">The sequence shown here is derived from an EMBL/GenBank/DDBJ whole genome shotgun (WGS) entry which is preliminary data.</text>
</comment>
<dbReference type="InterPro" id="IPR002347">
    <property type="entry name" value="SDR_fam"/>
</dbReference>
<dbReference type="Pfam" id="PF13561">
    <property type="entry name" value="adh_short_C2"/>
    <property type="match status" value="1"/>
</dbReference>
<dbReference type="PRINTS" id="PR00081">
    <property type="entry name" value="GDHRDH"/>
</dbReference>
<dbReference type="FunFam" id="3.40.50.720:FF:000084">
    <property type="entry name" value="Short-chain dehydrogenase reductase"/>
    <property type="match status" value="1"/>
</dbReference>
<dbReference type="EMBL" id="CAJFCW020000005">
    <property type="protein sequence ID" value="CAG9119333.1"/>
    <property type="molecule type" value="Genomic_DNA"/>
</dbReference>
<dbReference type="InterPro" id="IPR036291">
    <property type="entry name" value="NAD(P)-bd_dom_sf"/>
</dbReference>
<dbReference type="AlphaFoldDB" id="A0A811L4C3"/>
<dbReference type="PANTHER" id="PTHR44115">
    <property type="entry name" value="PROTEIN CBG09704"/>
    <property type="match status" value="1"/>
</dbReference>
<dbReference type="PANTHER" id="PTHR44115:SF4">
    <property type="entry name" value="OXIDOREDUCTASE"/>
    <property type="match status" value="1"/>
</dbReference>
<dbReference type="PROSITE" id="PS00061">
    <property type="entry name" value="ADH_SHORT"/>
    <property type="match status" value="1"/>
</dbReference>
<proteinExistence type="predicted"/>
<accession>A0A811L4C3</accession>
<dbReference type="Gene3D" id="3.40.50.720">
    <property type="entry name" value="NAD(P)-binding Rossmann-like Domain"/>
    <property type="match status" value="1"/>
</dbReference>
<dbReference type="GO" id="GO:0016491">
    <property type="term" value="F:oxidoreductase activity"/>
    <property type="evidence" value="ECO:0007669"/>
    <property type="project" value="UniProtKB-KW"/>
</dbReference>
<dbReference type="Proteomes" id="UP000614601">
    <property type="component" value="Unassembled WGS sequence"/>
</dbReference>
<keyword evidence="3" id="KW-1185">Reference proteome</keyword>
<dbReference type="InterPro" id="IPR020904">
    <property type="entry name" value="Sc_DH/Rdtase_CS"/>
</dbReference>
<keyword evidence="1" id="KW-0560">Oxidoreductase</keyword>
<sequence length="270" mass="28957">MLLKMASFEGKTVIVTGSSSGIGRETVLLLGKRGANVVVHGQRKEKLEETVSALKSEGVPESRILVVTGPIQKEKTQDALINETLAKFGQVDVLINNAAVSHNSTDPDRNSITNLDFIYQVNVRSVYRLNELALPHLAKTKGNIVNISSVGGQRGQAVLVPYAMTKAALDHYTRSAAINFAEQGVRMNVVSPGPIQTDFLARHEAPELKEAVNEIFVKYGSMVPLKRPGAPSEVASLIAFVSSSEASYITGSILVVDGGYLCGQQISLDP</sequence>